<name>A0A2G1MK84_9RHOB</name>
<dbReference type="GO" id="GO:0020037">
    <property type="term" value="F:heme binding"/>
    <property type="evidence" value="ECO:0007669"/>
    <property type="project" value="InterPro"/>
</dbReference>
<evidence type="ECO:0008006" key="5">
    <source>
        <dbReference type="Google" id="ProtNLM"/>
    </source>
</evidence>
<dbReference type="Pfam" id="PF01322">
    <property type="entry name" value="Cytochrom_C_2"/>
    <property type="match status" value="1"/>
</dbReference>
<reference evidence="3 4" key="1">
    <citation type="submission" date="2017-08" db="EMBL/GenBank/DDBJ databases">
        <title>Draft Genome Sequence of Loktanella cinnabarina Strain XM1, Isolated from Coastal Surface Water.</title>
        <authorList>
            <person name="Ma R."/>
            <person name="Wang J."/>
            <person name="Wang Q."/>
            <person name="Ma Z."/>
            <person name="Li J."/>
            <person name="Chen L."/>
        </authorList>
    </citation>
    <scope>NUCLEOTIDE SEQUENCE [LARGE SCALE GENOMIC DNA]</scope>
    <source>
        <strain evidence="3 4">XM1</strain>
    </source>
</reference>
<protein>
    <recommendedName>
        <fullName evidence="5">Cytochrome C</fullName>
    </recommendedName>
</protein>
<sequence length="227" mass="23186">MTSKKMAVATLAIWIAAGTVVAHSGATGVVRERMEGMVAMRDALRDVTPMMRGEMPYDAARVAEAGRAIAAHAGSEMTGLFPEGSAGGVSYAKEAIWQERETFDALAEELRRHAEGLVKAAPNGLAAPDPHAGMATGGSTGGSMEGHEGMTMPGDAPARSGPGAGFSVAQLLGVEPRRRAEQAGMASTSAADGSATAPGYATLAAPQVFRRIGETCAACHGRYRAGS</sequence>
<dbReference type="GO" id="GO:0005506">
    <property type="term" value="F:iron ion binding"/>
    <property type="evidence" value="ECO:0007669"/>
    <property type="project" value="InterPro"/>
</dbReference>
<proteinExistence type="predicted"/>
<comment type="caution">
    <text evidence="3">The sequence shown here is derived from an EMBL/GenBank/DDBJ whole genome shotgun (WGS) entry which is preliminary data.</text>
</comment>
<feature type="region of interest" description="Disordered" evidence="1">
    <location>
        <begin position="178"/>
        <end position="197"/>
    </location>
</feature>
<dbReference type="GO" id="GO:0022900">
    <property type="term" value="P:electron transport chain"/>
    <property type="evidence" value="ECO:0007669"/>
    <property type="project" value="InterPro"/>
</dbReference>
<dbReference type="RefSeq" id="WP_099273452.1">
    <property type="nucleotide sequence ID" value="NZ_KZ304951.1"/>
</dbReference>
<feature type="signal peptide" evidence="2">
    <location>
        <begin position="1"/>
        <end position="22"/>
    </location>
</feature>
<keyword evidence="4" id="KW-1185">Reference proteome</keyword>
<dbReference type="InterPro" id="IPR002321">
    <property type="entry name" value="Cyt_c_II"/>
</dbReference>
<dbReference type="OrthoDB" id="8115790at2"/>
<dbReference type="AlphaFoldDB" id="A0A2G1MK84"/>
<feature type="compositionally biased region" description="Low complexity" evidence="1">
    <location>
        <begin position="183"/>
        <end position="197"/>
    </location>
</feature>
<organism evidence="3 4">
    <name type="scientific">Limimaricola cinnabarinus</name>
    <dbReference type="NCBI Taxonomy" id="1125964"/>
    <lineage>
        <taxon>Bacteria</taxon>
        <taxon>Pseudomonadati</taxon>
        <taxon>Pseudomonadota</taxon>
        <taxon>Alphaproteobacteria</taxon>
        <taxon>Rhodobacterales</taxon>
        <taxon>Paracoccaceae</taxon>
        <taxon>Limimaricola</taxon>
    </lineage>
</organism>
<keyword evidence="2" id="KW-0732">Signal</keyword>
<dbReference type="Gene3D" id="1.20.120.10">
    <property type="entry name" value="Cytochrome c/b562"/>
    <property type="match status" value="1"/>
</dbReference>
<dbReference type="Proteomes" id="UP000221860">
    <property type="component" value="Unassembled WGS sequence"/>
</dbReference>
<dbReference type="EMBL" id="NQWH01000003">
    <property type="protein sequence ID" value="PHP29159.1"/>
    <property type="molecule type" value="Genomic_DNA"/>
</dbReference>
<dbReference type="PROSITE" id="PS51009">
    <property type="entry name" value="CYTCII"/>
    <property type="match status" value="1"/>
</dbReference>
<evidence type="ECO:0000313" key="3">
    <source>
        <dbReference type="EMBL" id="PHP29159.1"/>
    </source>
</evidence>
<dbReference type="InterPro" id="IPR010980">
    <property type="entry name" value="Cyt_c/b562"/>
</dbReference>
<evidence type="ECO:0000256" key="1">
    <source>
        <dbReference type="SAM" id="MobiDB-lite"/>
    </source>
</evidence>
<feature type="region of interest" description="Disordered" evidence="1">
    <location>
        <begin position="122"/>
        <end position="145"/>
    </location>
</feature>
<evidence type="ECO:0000256" key="2">
    <source>
        <dbReference type="SAM" id="SignalP"/>
    </source>
</evidence>
<dbReference type="SUPFAM" id="SSF47175">
    <property type="entry name" value="Cytochromes"/>
    <property type="match status" value="1"/>
</dbReference>
<evidence type="ECO:0000313" key="4">
    <source>
        <dbReference type="Proteomes" id="UP000221860"/>
    </source>
</evidence>
<feature type="chain" id="PRO_5013733421" description="Cytochrome C" evidence="2">
    <location>
        <begin position="23"/>
        <end position="227"/>
    </location>
</feature>
<dbReference type="GO" id="GO:0009055">
    <property type="term" value="F:electron transfer activity"/>
    <property type="evidence" value="ECO:0007669"/>
    <property type="project" value="InterPro"/>
</dbReference>
<accession>A0A2G1MK84</accession>
<feature type="compositionally biased region" description="Gly residues" evidence="1">
    <location>
        <begin position="135"/>
        <end position="144"/>
    </location>
</feature>
<gene>
    <name evidence="3" type="ORF">CJ301_01360</name>
</gene>